<proteinExistence type="predicted"/>
<dbReference type="EMBL" id="QGKV02000299">
    <property type="protein sequence ID" value="KAF3590861.1"/>
    <property type="molecule type" value="Genomic_DNA"/>
</dbReference>
<keyword evidence="2" id="KW-1185">Reference proteome</keyword>
<comment type="caution">
    <text evidence="1">The sequence shown here is derived from an EMBL/GenBank/DDBJ whole genome shotgun (WGS) entry which is preliminary data.</text>
</comment>
<sequence>MFPIYFENFREISRSVSILISSQRLGKVYGIRSVEVLLDTPPGSPKNCPEAKGGYVRVQISLSRPVSFFMVKPRSVEVEISSVQSSQDVHLGFWPSPLRSISCFSPRTL</sequence>
<gene>
    <name evidence="1" type="ORF">DY000_02020771</name>
</gene>
<protein>
    <submittedName>
        <fullName evidence="1">Uncharacterized protein</fullName>
    </submittedName>
</protein>
<evidence type="ECO:0000313" key="1">
    <source>
        <dbReference type="EMBL" id="KAF3590861.1"/>
    </source>
</evidence>
<reference evidence="1 2" key="1">
    <citation type="journal article" date="2020" name="BMC Genomics">
        <title>Intraspecific diversification of the crop wild relative Brassica cretica Lam. using demographic model selection.</title>
        <authorList>
            <person name="Kioukis A."/>
            <person name="Michalopoulou V.A."/>
            <person name="Briers L."/>
            <person name="Pirintsos S."/>
            <person name="Studholme D.J."/>
            <person name="Pavlidis P."/>
            <person name="Sarris P.F."/>
        </authorList>
    </citation>
    <scope>NUCLEOTIDE SEQUENCE [LARGE SCALE GENOMIC DNA]</scope>
    <source>
        <strain evidence="2">cv. PFS-1207/04</strain>
    </source>
</reference>
<dbReference type="Proteomes" id="UP000266723">
    <property type="component" value="Unassembled WGS sequence"/>
</dbReference>
<evidence type="ECO:0000313" key="2">
    <source>
        <dbReference type="Proteomes" id="UP000266723"/>
    </source>
</evidence>
<organism evidence="1 2">
    <name type="scientific">Brassica cretica</name>
    <name type="common">Mustard</name>
    <dbReference type="NCBI Taxonomy" id="69181"/>
    <lineage>
        <taxon>Eukaryota</taxon>
        <taxon>Viridiplantae</taxon>
        <taxon>Streptophyta</taxon>
        <taxon>Embryophyta</taxon>
        <taxon>Tracheophyta</taxon>
        <taxon>Spermatophyta</taxon>
        <taxon>Magnoliopsida</taxon>
        <taxon>eudicotyledons</taxon>
        <taxon>Gunneridae</taxon>
        <taxon>Pentapetalae</taxon>
        <taxon>rosids</taxon>
        <taxon>malvids</taxon>
        <taxon>Brassicales</taxon>
        <taxon>Brassicaceae</taxon>
        <taxon>Brassiceae</taxon>
        <taxon>Brassica</taxon>
    </lineage>
</organism>
<name>A0ABQ7E2L4_BRACR</name>
<accession>A0ABQ7E2L4</accession>